<evidence type="ECO:0000313" key="1">
    <source>
        <dbReference type="EMBL" id="MFN2975095.1"/>
    </source>
</evidence>
<comment type="caution">
    <text evidence="1">The sequence shown here is derived from an EMBL/GenBank/DDBJ whole genome shotgun (WGS) entry which is preliminary data.</text>
</comment>
<protein>
    <recommendedName>
        <fullName evidence="3">Biopolymer transporter ExbD</fullName>
    </recommendedName>
</protein>
<dbReference type="EMBL" id="JBJYXY010000001">
    <property type="protein sequence ID" value="MFN2975095.1"/>
    <property type="molecule type" value="Genomic_DNA"/>
</dbReference>
<sequence>MVLSVATAGVALAQLPIKPPPLRASKQPAVNAAAADACPLTVFIDEQGALYDDHAGARHRVTETAVRNDIRAGCKDKGATSSIRVQPGPHTKFGRVQQVLNLVRDAGPNLRIATVTPRTAR</sequence>
<accession>A0ABW9KH43</accession>
<proteinExistence type="predicted"/>
<evidence type="ECO:0008006" key="3">
    <source>
        <dbReference type="Google" id="ProtNLM"/>
    </source>
</evidence>
<evidence type="ECO:0000313" key="2">
    <source>
        <dbReference type="Proteomes" id="UP001634747"/>
    </source>
</evidence>
<organism evidence="1 2">
    <name type="scientific">Terriglobus aquaticus</name>
    <dbReference type="NCBI Taxonomy" id="940139"/>
    <lineage>
        <taxon>Bacteria</taxon>
        <taxon>Pseudomonadati</taxon>
        <taxon>Acidobacteriota</taxon>
        <taxon>Terriglobia</taxon>
        <taxon>Terriglobales</taxon>
        <taxon>Acidobacteriaceae</taxon>
        <taxon>Terriglobus</taxon>
    </lineage>
</organism>
<keyword evidence="2" id="KW-1185">Reference proteome</keyword>
<name>A0ABW9KH43_9BACT</name>
<dbReference type="RefSeq" id="WP_344687608.1">
    <property type="nucleotide sequence ID" value="NZ_BAABBH010000001.1"/>
</dbReference>
<dbReference type="Proteomes" id="UP001634747">
    <property type="component" value="Unassembled WGS sequence"/>
</dbReference>
<gene>
    <name evidence="1" type="ORF">ACK2TP_04915</name>
</gene>
<reference evidence="1 2" key="1">
    <citation type="submission" date="2024-12" db="EMBL/GenBank/DDBJ databases">
        <authorList>
            <person name="Lee Y."/>
        </authorList>
    </citation>
    <scope>NUCLEOTIDE SEQUENCE [LARGE SCALE GENOMIC DNA]</scope>
    <source>
        <strain evidence="1 2">03SUJ4</strain>
    </source>
</reference>